<comment type="caution">
    <text evidence="1">The sequence shown here is derived from an EMBL/GenBank/DDBJ whole genome shotgun (WGS) entry which is preliminary data.</text>
</comment>
<dbReference type="OrthoDB" id="2455313at2"/>
<sequence>MIFELHNWNLNVGNVEIGGISASSVFLIGDNDEMILSSFYDTPPESFTIGNIVPLSSTV</sequence>
<dbReference type="RefSeq" id="WP_121127949.1">
    <property type="nucleotide sequence ID" value="NZ_JBHUFK010000020.1"/>
</dbReference>
<dbReference type="EMBL" id="RBZO01000001">
    <property type="protein sequence ID" value="RKQ18832.1"/>
    <property type="molecule type" value="Genomic_DNA"/>
</dbReference>
<evidence type="ECO:0000313" key="1">
    <source>
        <dbReference type="EMBL" id="RKQ18832.1"/>
    </source>
</evidence>
<name>A0A494Z898_9BACI</name>
<proteinExistence type="predicted"/>
<dbReference type="AlphaFoldDB" id="A0A494Z898"/>
<accession>A0A494Z898</accession>
<gene>
    <name evidence="1" type="ORF">D8M05_01620</name>
</gene>
<organism evidence="1 2">
    <name type="scientific">Oceanobacillus bengalensis</name>
    <dbReference type="NCBI Taxonomy" id="1435466"/>
    <lineage>
        <taxon>Bacteria</taxon>
        <taxon>Bacillati</taxon>
        <taxon>Bacillota</taxon>
        <taxon>Bacilli</taxon>
        <taxon>Bacillales</taxon>
        <taxon>Bacillaceae</taxon>
        <taxon>Oceanobacillus</taxon>
    </lineage>
</organism>
<reference evidence="1 2" key="1">
    <citation type="journal article" date="2015" name="Antonie Van Leeuwenhoek">
        <title>Oceanobacillus bengalensis sp. nov., a bacterium isolated from seawater of the Bay of Bengal.</title>
        <authorList>
            <person name="Yongchang O."/>
            <person name="Xiang W."/>
            <person name="Wang G."/>
        </authorList>
    </citation>
    <scope>NUCLEOTIDE SEQUENCE [LARGE SCALE GENOMIC DNA]</scope>
    <source>
        <strain evidence="1 2">MCCC 1K00260</strain>
    </source>
</reference>
<keyword evidence="2" id="KW-1185">Reference proteome</keyword>
<protein>
    <submittedName>
        <fullName evidence="1">Spore gernimation protein GerPD</fullName>
    </submittedName>
</protein>
<evidence type="ECO:0000313" key="2">
    <source>
        <dbReference type="Proteomes" id="UP000281813"/>
    </source>
</evidence>
<dbReference type="Proteomes" id="UP000281813">
    <property type="component" value="Unassembled WGS sequence"/>
</dbReference>